<evidence type="ECO:0000256" key="5">
    <source>
        <dbReference type="ARBA" id="ARBA00022606"/>
    </source>
</evidence>
<dbReference type="InterPro" id="IPR013654">
    <property type="entry name" value="PAS_2"/>
</dbReference>
<keyword evidence="3" id="KW-0600">Photoreceptor protein</keyword>
<dbReference type="InterPro" id="IPR043150">
    <property type="entry name" value="Phytochrome_PHY_sf"/>
</dbReference>
<protein>
    <recommendedName>
        <fullName evidence="2">histidine kinase</fullName>
        <ecNumber evidence="2">2.7.13.3</ecNumber>
    </recommendedName>
</protein>
<evidence type="ECO:0000256" key="7">
    <source>
        <dbReference type="ARBA" id="ARBA00022741"/>
    </source>
</evidence>
<dbReference type="InterPro" id="IPR029016">
    <property type="entry name" value="GAF-like_dom_sf"/>
</dbReference>
<dbReference type="GO" id="GO:0009881">
    <property type="term" value="F:photoreceptor activity"/>
    <property type="evidence" value="ECO:0007669"/>
    <property type="project" value="UniProtKB-KW"/>
</dbReference>
<organism evidence="13 14">
    <name type="scientific">Silvanigrella aquatica</name>
    <dbReference type="NCBI Taxonomy" id="1915309"/>
    <lineage>
        <taxon>Bacteria</taxon>
        <taxon>Pseudomonadati</taxon>
        <taxon>Bdellovibrionota</taxon>
        <taxon>Oligoflexia</taxon>
        <taxon>Silvanigrellales</taxon>
        <taxon>Silvanigrellaceae</taxon>
        <taxon>Silvanigrella</taxon>
    </lineage>
</organism>
<dbReference type="KEGG" id="saqi:AXG55_04145"/>
<dbReference type="Gene3D" id="3.30.450.20">
    <property type="entry name" value="PAS domain"/>
    <property type="match status" value="2"/>
</dbReference>
<dbReference type="GO" id="GO:0005524">
    <property type="term" value="F:ATP binding"/>
    <property type="evidence" value="ECO:0007669"/>
    <property type="project" value="UniProtKB-KW"/>
</dbReference>
<evidence type="ECO:0000259" key="12">
    <source>
        <dbReference type="PROSITE" id="PS50046"/>
    </source>
</evidence>
<dbReference type="STRING" id="1915309.AXG55_04145"/>
<evidence type="ECO:0000313" key="14">
    <source>
        <dbReference type="Proteomes" id="UP000184731"/>
    </source>
</evidence>
<evidence type="ECO:0000256" key="9">
    <source>
        <dbReference type="ARBA" id="ARBA00022840"/>
    </source>
</evidence>
<keyword evidence="11" id="KW-0675">Receptor</keyword>
<proteinExistence type="predicted"/>
<accession>A0A1L4CYW6</accession>
<evidence type="ECO:0000256" key="3">
    <source>
        <dbReference type="ARBA" id="ARBA00022543"/>
    </source>
</evidence>
<dbReference type="GO" id="GO:0004673">
    <property type="term" value="F:protein histidine kinase activity"/>
    <property type="evidence" value="ECO:0007669"/>
    <property type="project" value="UniProtKB-EC"/>
</dbReference>
<dbReference type="SUPFAM" id="SSF55785">
    <property type="entry name" value="PYP-like sensor domain (PAS domain)"/>
    <property type="match status" value="1"/>
</dbReference>
<name>A0A1L4CYW6_9BACT</name>
<feature type="domain" description="Phytochrome chromophore attachment site" evidence="12">
    <location>
        <begin position="152"/>
        <end position="309"/>
    </location>
</feature>
<evidence type="ECO:0000256" key="2">
    <source>
        <dbReference type="ARBA" id="ARBA00012438"/>
    </source>
</evidence>
<dbReference type="SUPFAM" id="SSF55874">
    <property type="entry name" value="ATPase domain of HSP90 chaperone/DNA topoisomerase II/histidine kinase"/>
    <property type="match status" value="1"/>
</dbReference>
<dbReference type="EC" id="2.7.13.3" evidence="2"/>
<keyword evidence="14" id="KW-1185">Reference proteome</keyword>
<evidence type="ECO:0000256" key="4">
    <source>
        <dbReference type="ARBA" id="ARBA00022553"/>
    </source>
</evidence>
<dbReference type="Gene3D" id="3.30.450.40">
    <property type="match status" value="1"/>
</dbReference>
<dbReference type="PANTHER" id="PTHR41523:SF8">
    <property type="entry name" value="ETHYLENE RESPONSE SENSOR PROTEIN"/>
    <property type="match status" value="1"/>
</dbReference>
<sequence>MLTSQTSISNNCEKQEVHVVNSIQPAGIFVAINKNNFKISHVSANCNFVFYKDPQDIINTSLENYFSERSIQKIIYYNDLLRNNSFPTRSITVLEIYNLNKNFEQMYFLIYGTDNEICIECEIGSQFIDAKYKNEELLIEGMIEEITYYNGHRNALASLVCKYIKNLTHFERVYFCEFLEDGHGYVPADFSESPLESLQDHHFPATDVPMVVRSLYVKNRYRMICKASYEAVPIVGLKGKMNLERSLFRNIGSTHLQYLKNMGIQASASFSVIEENKLKGLIGCHAVQGRVIPLFLLPKIQTIVEIFATKLMTYKLNETIVVSQNFILPLIDFANLYSEIDCDLSKLEYEKLCRLKKIFNADFIFYRSNNKLQSNTEIPIELVQYLTSFIDKNISDQEFYVSNRLFDSDPKFDEWKHFASGIILISLEKNHSSFIALLRKEKIQTRTWSGNPESTQVQSDGTLSPRNSFNTWYHQINRMCEPWSHEEISLAQEFRKKLLDIRSGFLTKYSENMAILSEKNKENETLLSEVHHRVKNNLAILCSFFDWKIRESHNQEVINEMREMKSRVTAISTLHEVLYQGGSFGTVNLARYLRSIFSAVYSIVKLQNSETIDFRLNVPGNIIISINDALPIGLITHEFITNSIKHAFLGVKEPILSFEWKYENENTFFILKDNGKGCEDIAIKKGSSLGLELIKLLIGQLDGTMNWEGKNGVELKIQFNKGFS</sequence>
<keyword evidence="9" id="KW-0067">ATP-binding</keyword>
<dbReference type="GO" id="GO:0009584">
    <property type="term" value="P:detection of visible light"/>
    <property type="evidence" value="ECO:0007669"/>
    <property type="project" value="InterPro"/>
</dbReference>
<comment type="catalytic activity">
    <reaction evidence="1">
        <text>ATP + protein L-histidine = ADP + protein N-phospho-L-histidine.</text>
        <dbReference type="EC" id="2.7.13.3"/>
    </reaction>
</comment>
<dbReference type="Gene3D" id="3.30.565.10">
    <property type="entry name" value="Histidine kinase-like ATPase, C-terminal domain"/>
    <property type="match status" value="1"/>
</dbReference>
<keyword evidence="7" id="KW-0547">Nucleotide-binding</keyword>
<dbReference type="Pfam" id="PF08446">
    <property type="entry name" value="PAS_2"/>
    <property type="match status" value="1"/>
</dbReference>
<dbReference type="InterPro" id="IPR001294">
    <property type="entry name" value="Phytochrome"/>
</dbReference>
<dbReference type="AlphaFoldDB" id="A0A1L4CYW6"/>
<keyword evidence="4" id="KW-0597">Phosphoprotein</keyword>
<dbReference type="EMBL" id="CP017834">
    <property type="protein sequence ID" value="APJ03138.1"/>
    <property type="molecule type" value="Genomic_DNA"/>
</dbReference>
<dbReference type="PANTHER" id="PTHR41523">
    <property type="entry name" value="TWO-COMPONENT SYSTEM SENSOR PROTEIN"/>
    <property type="match status" value="1"/>
</dbReference>
<keyword evidence="5" id="KW-0716">Sensory transduction</keyword>
<dbReference type="InterPro" id="IPR036890">
    <property type="entry name" value="HATPase_C_sf"/>
</dbReference>
<keyword evidence="10" id="KW-0157">Chromophore</keyword>
<dbReference type="OrthoDB" id="9760752at2"/>
<dbReference type="Pfam" id="PF00360">
    <property type="entry name" value="PHY"/>
    <property type="match status" value="1"/>
</dbReference>
<keyword evidence="8" id="KW-0418">Kinase</keyword>
<evidence type="ECO:0000256" key="11">
    <source>
        <dbReference type="ARBA" id="ARBA00023170"/>
    </source>
</evidence>
<dbReference type="GO" id="GO:0006355">
    <property type="term" value="P:regulation of DNA-templated transcription"/>
    <property type="evidence" value="ECO:0007669"/>
    <property type="project" value="InterPro"/>
</dbReference>
<keyword evidence="6" id="KW-0808">Transferase</keyword>
<dbReference type="SUPFAM" id="SSF55781">
    <property type="entry name" value="GAF domain-like"/>
    <property type="match status" value="2"/>
</dbReference>
<gene>
    <name evidence="13" type="ORF">AXG55_04145</name>
</gene>
<dbReference type="Pfam" id="PF07568">
    <property type="entry name" value="HisKA_2"/>
    <property type="match status" value="1"/>
</dbReference>
<dbReference type="InterPro" id="IPR016132">
    <property type="entry name" value="Phyto_chromo_attachment"/>
</dbReference>
<dbReference type="InterPro" id="IPR013515">
    <property type="entry name" value="Phytochrome_cen-reg"/>
</dbReference>
<dbReference type="RefSeq" id="WP_148696862.1">
    <property type="nucleotide sequence ID" value="NZ_CP017834.1"/>
</dbReference>
<evidence type="ECO:0000256" key="1">
    <source>
        <dbReference type="ARBA" id="ARBA00000085"/>
    </source>
</evidence>
<dbReference type="Gene3D" id="3.30.450.270">
    <property type="match status" value="1"/>
</dbReference>
<reference evidence="13 14" key="1">
    <citation type="submission" date="2016-10" db="EMBL/GenBank/DDBJ databases">
        <title>Silvanigrella aquatica sp. nov., isolated from a freshwater lake located in the Black Forest, Germany, description of Silvanigrellaceae fam. nov., Silvanigrellales ord. nov., reclassification of the order Bdellovibrionales in the class Oligoflexia, reclassification of the families Bacteriovoracaceae and Halobacteriovoraceae in the new order Bacteriovoracales ord. nov., and reclassification of the family Pseudobacteriovoracaceae in the order Oligoflexiales.</title>
        <authorList>
            <person name="Hahn M.W."/>
            <person name="Schmidt J."/>
            <person name="Koll U."/>
            <person name="Rohde M."/>
            <person name="Verbag S."/>
            <person name="Pitt A."/>
            <person name="Nakai R."/>
            <person name="Naganuma T."/>
            <person name="Lang E."/>
        </authorList>
    </citation>
    <scope>NUCLEOTIDE SEQUENCE [LARGE SCALE GENOMIC DNA]</scope>
    <source>
        <strain evidence="13 14">MWH-Nonnen-W8red</strain>
    </source>
</reference>
<dbReference type="PROSITE" id="PS50046">
    <property type="entry name" value="PHYTOCHROME_2"/>
    <property type="match status" value="1"/>
</dbReference>
<dbReference type="InterPro" id="IPR011495">
    <property type="entry name" value="Sig_transdc_His_kin_sub2_dim/P"/>
</dbReference>
<evidence type="ECO:0000256" key="6">
    <source>
        <dbReference type="ARBA" id="ARBA00022679"/>
    </source>
</evidence>
<evidence type="ECO:0000313" key="13">
    <source>
        <dbReference type="EMBL" id="APJ03138.1"/>
    </source>
</evidence>
<evidence type="ECO:0000256" key="10">
    <source>
        <dbReference type="ARBA" id="ARBA00022991"/>
    </source>
</evidence>
<dbReference type="Proteomes" id="UP000184731">
    <property type="component" value="Chromosome"/>
</dbReference>
<dbReference type="PRINTS" id="PR01033">
    <property type="entry name" value="PHYTOCHROME"/>
</dbReference>
<dbReference type="InterPro" id="IPR035965">
    <property type="entry name" value="PAS-like_dom_sf"/>
</dbReference>
<evidence type="ECO:0000256" key="8">
    <source>
        <dbReference type="ARBA" id="ARBA00022777"/>
    </source>
</evidence>